<proteinExistence type="inferred from homology"/>
<dbReference type="InterPro" id="IPR012289">
    <property type="entry name" value="Lytic_TGlycosylase_superhlx_L"/>
</dbReference>
<comment type="similarity">
    <text evidence="1">Belongs to the transglycosylase Slt family.</text>
</comment>
<reference evidence="6 7" key="1">
    <citation type="journal article" date="2023" name="bioRxiv">
        <title>An intranuclear bacterial parasite of deep-sea mussels expresses apoptosis inhibitors acquired from its host.</title>
        <authorList>
            <person name="Gonzalez Porras M.A."/>
            <person name="Assie A."/>
            <person name="Tietjen M."/>
            <person name="Violette M."/>
            <person name="Kleiner M."/>
            <person name="Gruber-Vodicka H."/>
            <person name="Dubilier N."/>
            <person name="Leisch N."/>
        </authorList>
    </citation>
    <scope>NUCLEOTIDE SEQUENCE [LARGE SCALE GENOMIC DNA]</scope>
    <source>
        <strain evidence="6">IAP13</strain>
    </source>
</reference>
<dbReference type="GO" id="GO:0042597">
    <property type="term" value="C:periplasmic space"/>
    <property type="evidence" value="ECO:0007669"/>
    <property type="project" value="InterPro"/>
</dbReference>
<dbReference type="AlphaFoldDB" id="A0AA90NMG4"/>
<feature type="signal peptide" evidence="3">
    <location>
        <begin position="1"/>
        <end position="27"/>
    </location>
</feature>
<dbReference type="InterPro" id="IPR008939">
    <property type="entry name" value="Lytic_TGlycosylase_superhlx_U"/>
</dbReference>
<accession>A0AA90NMG4</accession>
<sequence>MTNKLLKKTVFFAITSISFLFPSTAFTIDINKLESQRTVFAAVEKKLKSKKDDLYYKSLKQLKGYPLLPYLHSLNLINKLNNISQNDIDSYVAAWPLLPSNKHLQRQWLIFLAKKNLWADYITAFERSNIRNSKYQCLYGISQYKEGNKKIAWKKATKLWLVGYSQNKSCDPLFQAWKAEKRLSQQLVFKRFWLAVAKGNTKLAKHIDKSINDNDLKKQTQLLWRIHNKPQLLASTKILNKKQESHRLIYLYGIKKLARKSIEKASNLWLEDRYSYPFSLKETAKLDQWLAIRLAKNFHDNASQYISLIDPTFKYQKVTKWRIRLALANQDWSSVLSISDELPKNDLEKNRWKYWRAIATNYIKQQHGELNYDKSILAQDIFTDLSQERDFYGFLVADISNNPFKLNSVKDSVNTLELQEFISKFDAFGRIQEWLYHQRYHKAQSELNKLKPSLSSKERKMVAYLAQQWKWHYQAILTAANESLWNDIQLRFPSPLSNVFDKYSKKQKIDSFWVMSIARQESAFNPRARSHAGAKGLMQLMPATAKQTARNYKIKYRRESDLFRPKVNIALGTAHLSKLITQFETNKIFATAAYNAGASRVNSWRKKRGHLPLDIWIETIPYDETRQYVQNVLAFQVIYMSLNNQNAQMFSTKEAEMMSLSVLSSKPFPLKK</sequence>
<feature type="domain" description="Lytic transglycosylase superhelical linker" evidence="5">
    <location>
        <begin position="426"/>
        <end position="488"/>
    </location>
</feature>
<evidence type="ECO:0000259" key="4">
    <source>
        <dbReference type="Pfam" id="PF01464"/>
    </source>
</evidence>
<dbReference type="Pfam" id="PF01464">
    <property type="entry name" value="SLT"/>
    <property type="match status" value="1"/>
</dbReference>
<feature type="chain" id="PRO_5041720964" evidence="3">
    <location>
        <begin position="28"/>
        <end position="672"/>
    </location>
</feature>
<dbReference type="EMBL" id="JASXSV010000011">
    <property type="protein sequence ID" value="MDP0589262.1"/>
    <property type="molecule type" value="Genomic_DNA"/>
</dbReference>
<evidence type="ECO:0000313" key="6">
    <source>
        <dbReference type="EMBL" id="MDP0589262.1"/>
    </source>
</evidence>
<organism evidence="6 7">
    <name type="scientific">Candidatus Endonucleibacter bathymodioli</name>
    <dbReference type="NCBI Taxonomy" id="539814"/>
    <lineage>
        <taxon>Bacteria</taxon>
        <taxon>Pseudomonadati</taxon>
        <taxon>Pseudomonadota</taxon>
        <taxon>Gammaproteobacteria</taxon>
        <taxon>Oceanospirillales</taxon>
        <taxon>Endozoicomonadaceae</taxon>
        <taxon>Candidatus Endonucleibacter</taxon>
    </lineage>
</organism>
<dbReference type="PANTHER" id="PTHR37423">
    <property type="entry name" value="SOLUBLE LYTIC MUREIN TRANSGLYCOSYLASE-RELATED"/>
    <property type="match status" value="1"/>
</dbReference>
<keyword evidence="7" id="KW-1185">Reference proteome</keyword>
<comment type="caution">
    <text evidence="6">The sequence shown here is derived from an EMBL/GenBank/DDBJ whole genome shotgun (WGS) entry which is preliminary data.</text>
</comment>
<evidence type="ECO:0000256" key="2">
    <source>
        <dbReference type="ARBA" id="ARBA00022729"/>
    </source>
</evidence>
<feature type="domain" description="Transglycosylase SLT" evidence="4">
    <location>
        <begin position="499"/>
        <end position="611"/>
    </location>
</feature>
<keyword evidence="2 3" id="KW-0732">Signal</keyword>
<dbReference type="Gene3D" id="1.10.530.10">
    <property type="match status" value="1"/>
</dbReference>
<dbReference type="SUPFAM" id="SSF53955">
    <property type="entry name" value="Lysozyme-like"/>
    <property type="match status" value="1"/>
</dbReference>
<name>A0AA90NMG4_9GAMM</name>
<dbReference type="Gene3D" id="1.25.20.10">
    <property type="entry name" value="Bacterial muramidases"/>
    <property type="match status" value="1"/>
</dbReference>
<protein>
    <submittedName>
        <fullName evidence="6">Transglycosylase SLT domain-containing protein</fullName>
    </submittedName>
</protein>
<evidence type="ECO:0000256" key="3">
    <source>
        <dbReference type="SAM" id="SignalP"/>
    </source>
</evidence>
<dbReference type="PANTHER" id="PTHR37423:SF5">
    <property type="entry name" value="SOLUBLE LYTIC MUREIN TRANSGLYCOSYLASE"/>
    <property type="match status" value="1"/>
</dbReference>
<dbReference type="InterPro" id="IPR000189">
    <property type="entry name" value="Transglyc_AS"/>
</dbReference>
<dbReference type="GO" id="GO:0008933">
    <property type="term" value="F:peptidoglycan lytic transglycosylase activity"/>
    <property type="evidence" value="ECO:0007669"/>
    <property type="project" value="InterPro"/>
</dbReference>
<dbReference type="CDD" id="cd13401">
    <property type="entry name" value="Slt70-like"/>
    <property type="match status" value="1"/>
</dbReference>
<dbReference type="GO" id="GO:0004553">
    <property type="term" value="F:hydrolase activity, hydrolyzing O-glycosyl compounds"/>
    <property type="evidence" value="ECO:0007669"/>
    <property type="project" value="InterPro"/>
</dbReference>
<evidence type="ECO:0000313" key="7">
    <source>
        <dbReference type="Proteomes" id="UP001178148"/>
    </source>
</evidence>
<dbReference type="InterPro" id="IPR023346">
    <property type="entry name" value="Lysozyme-like_dom_sf"/>
</dbReference>
<gene>
    <name evidence="6" type="ORF">QS748_08760</name>
</gene>
<dbReference type="Gene3D" id="1.10.1240.20">
    <property type="entry name" value="Lytic transglycosylase, superhelical linker domain"/>
    <property type="match status" value="1"/>
</dbReference>
<dbReference type="SUPFAM" id="SSF48435">
    <property type="entry name" value="Bacterial muramidases"/>
    <property type="match status" value="1"/>
</dbReference>
<dbReference type="GO" id="GO:0000270">
    <property type="term" value="P:peptidoglycan metabolic process"/>
    <property type="evidence" value="ECO:0007669"/>
    <property type="project" value="InterPro"/>
</dbReference>
<dbReference type="InterPro" id="IPR008258">
    <property type="entry name" value="Transglycosylase_SLT_dom_1"/>
</dbReference>
<dbReference type="PROSITE" id="PS00922">
    <property type="entry name" value="TRANSGLYCOSYLASE"/>
    <property type="match status" value="1"/>
</dbReference>
<evidence type="ECO:0000259" key="5">
    <source>
        <dbReference type="Pfam" id="PF14718"/>
    </source>
</evidence>
<dbReference type="Pfam" id="PF14718">
    <property type="entry name" value="SLT_L"/>
    <property type="match status" value="1"/>
</dbReference>
<dbReference type="InterPro" id="IPR037061">
    <property type="entry name" value="Lytic_TGlycoase_superhlx_L_sf"/>
</dbReference>
<dbReference type="Proteomes" id="UP001178148">
    <property type="component" value="Unassembled WGS sequence"/>
</dbReference>
<evidence type="ECO:0000256" key="1">
    <source>
        <dbReference type="ARBA" id="ARBA00007734"/>
    </source>
</evidence>
<dbReference type="GO" id="GO:0016020">
    <property type="term" value="C:membrane"/>
    <property type="evidence" value="ECO:0007669"/>
    <property type="project" value="InterPro"/>
</dbReference>